<sequence>MIPNFTSIVSYPCCPDSKLDVCFKPKLFLIKPLSRSLVQP</sequence>
<organism evidence="1 2">
    <name type="scientific">Rubroshorea leprosula</name>
    <dbReference type="NCBI Taxonomy" id="152421"/>
    <lineage>
        <taxon>Eukaryota</taxon>
        <taxon>Viridiplantae</taxon>
        <taxon>Streptophyta</taxon>
        <taxon>Embryophyta</taxon>
        <taxon>Tracheophyta</taxon>
        <taxon>Spermatophyta</taxon>
        <taxon>Magnoliopsida</taxon>
        <taxon>eudicotyledons</taxon>
        <taxon>Gunneridae</taxon>
        <taxon>Pentapetalae</taxon>
        <taxon>rosids</taxon>
        <taxon>malvids</taxon>
        <taxon>Malvales</taxon>
        <taxon>Dipterocarpaceae</taxon>
        <taxon>Rubroshorea</taxon>
    </lineage>
</organism>
<comment type="caution">
    <text evidence="1">The sequence shown here is derived from an EMBL/GenBank/DDBJ whole genome shotgun (WGS) entry which is preliminary data.</text>
</comment>
<gene>
    <name evidence="1" type="ORF">SLEP1_g59237</name>
</gene>
<reference evidence="1 2" key="1">
    <citation type="journal article" date="2021" name="Commun. Biol.">
        <title>The genome of Shorea leprosula (Dipterocarpaceae) highlights the ecological relevance of drought in aseasonal tropical rainforests.</title>
        <authorList>
            <person name="Ng K.K.S."/>
            <person name="Kobayashi M.J."/>
            <person name="Fawcett J.A."/>
            <person name="Hatakeyama M."/>
            <person name="Paape T."/>
            <person name="Ng C.H."/>
            <person name="Ang C.C."/>
            <person name="Tnah L.H."/>
            <person name="Lee C.T."/>
            <person name="Nishiyama T."/>
            <person name="Sese J."/>
            <person name="O'Brien M.J."/>
            <person name="Copetti D."/>
            <person name="Mohd Noor M.I."/>
            <person name="Ong R.C."/>
            <person name="Putra M."/>
            <person name="Sireger I.Z."/>
            <person name="Indrioko S."/>
            <person name="Kosugi Y."/>
            <person name="Izuno A."/>
            <person name="Isagi Y."/>
            <person name="Lee S.L."/>
            <person name="Shimizu K.K."/>
        </authorList>
    </citation>
    <scope>NUCLEOTIDE SEQUENCE [LARGE SCALE GENOMIC DNA]</scope>
    <source>
        <strain evidence="1">214</strain>
    </source>
</reference>
<protein>
    <submittedName>
        <fullName evidence="1">Uncharacterized protein</fullName>
    </submittedName>
</protein>
<dbReference type="Proteomes" id="UP001054252">
    <property type="component" value="Unassembled WGS sequence"/>
</dbReference>
<evidence type="ECO:0000313" key="2">
    <source>
        <dbReference type="Proteomes" id="UP001054252"/>
    </source>
</evidence>
<proteinExistence type="predicted"/>
<accession>A0AAV5MVB4</accession>
<evidence type="ECO:0000313" key="1">
    <source>
        <dbReference type="EMBL" id="GKV52666.1"/>
    </source>
</evidence>
<dbReference type="AlphaFoldDB" id="A0AAV5MVB4"/>
<keyword evidence="2" id="KW-1185">Reference proteome</keyword>
<name>A0AAV5MVB4_9ROSI</name>
<dbReference type="EMBL" id="BPVZ01000803">
    <property type="protein sequence ID" value="GKV52666.1"/>
    <property type="molecule type" value="Genomic_DNA"/>
</dbReference>